<keyword evidence="11" id="KW-1185">Reference proteome</keyword>
<dbReference type="Pfam" id="PF00873">
    <property type="entry name" value="ACR_tran"/>
    <property type="match status" value="1"/>
</dbReference>
<keyword evidence="5 9" id="KW-0812">Transmembrane</keyword>
<dbReference type="InterPro" id="IPR027463">
    <property type="entry name" value="AcrB_DN_DC_subdom"/>
</dbReference>
<feature type="transmembrane region" description="Helical" evidence="9">
    <location>
        <begin position="934"/>
        <end position="954"/>
    </location>
</feature>
<dbReference type="EMBL" id="RQHW01000045">
    <property type="protein sequence ID" value="TGN18843.1"/>
    <property type="molecule type" value="Genomic_DNA"/>
</dbReference>
<evidence type="ECO:0000256" key="6">
    <source>
        <dbReference type="ARBA" id="ARBA00022989"/>
    </source>
</evidence>
<feature type="region of interest" description="Disordered" evidence="8">
    <location>
        <begin position="1116"/>
        <end position="1141"/>
    </location>
</feature>
<reference evidence="10" key="1">
    <citation type="journal article" date="2019" name="PLoS Negl. Trop. Dis.">
        <title>Revisiting the worldwide diversity of Leptospira species in the environment.</title>
        <authorList>
            <person name="Vincent A.T."/>
            <person name="Schiettekatte O."/>
            <person name="Bourhy P."/>
            <person name="Veyrier F.J."/>
            <person name="Picardeau M."/>
        </authorList>
    </citation>
    <scope>NUCLEOTIDE SEQUENCE [LARGE SCALE GENOMIC DNA]</scope>
    <source>
        <strain evidence="10">201300427</strain>
    </source>
</reference>
<feature type="transmembrane region" description="Helical" evidence="9">
    <location>
        <begin position="1046"/>
        <end position="1072"/>
    </location>
</feature>
<dbReference type="GO" id="GO:0005886">
    <property type="term" value="C:plasma membrane"/>
    <property type="evidence" value="ECO:0007669"/>
    <property type="project" value="UniProtKB-SubCell"/>
</dbReference>
<dbReference type="GO" id="GO:0008324">
    <property type="term" value="F:monoatomic cation transmembrane transporter activity"/>
    <property type="evidence" value="ECO:0007669"/>
    <property type="project" value="InterPro"/>
</dbReference>
<dbReference type="Gene3D" id="3.30.70.1430">
    <property type="entry name" value="Multidrug efflux transporter AcrB pore domain"/>
    <property type="match status" value="2"/>
</dbReference>
<feature type="transmembrane region" description="Helical" evidence="9">
    <location>
        <begin position="960"/>
        <end position="984"/>
    </location>
</feature>
<organism evidence="10 11">
    <name type="scientific">Leptospira idonii</name>
    <dbReference type="NCBI Taxonomy" id="1193500"/>
    <lineage>
        <taxon>Bacteria</taxon>
        <taxon>Pseudomonadati</taxon>
        <taxon>Spirochaetota</taxon>
        <taxon>Spirochaetia</taxon>
        <taxon>Leptospirales</taxon>
        <taxon>Leptospiraceae</taxon>
        <taxon>Leptospira</taxon>
    </lineage>
</organism>
<accession>A0A4R9LX16</accession>
<dbReference type="Gene3D" id="3.30.2090.10">
    <property type="entry name" value="Multidrug efflux transporter AcrB TolC docking domain, DN and DC subdomains"/>
    <property type="match status" value="2"/>
</dbReference>
<evidence type="ECO:0000256" key="1">
    <source>
        <dbReference type="ARBA" id="ARBA00004651"/>
    </source>
</evidence>
<dbReference type="SUPFAM" id="SSF82693">
    <property type="entry name" value="Multidrug efflux transporter AcrB pore domain, PN1, PN2, PC1 and PC2 subdomains"/>
    <property type="match status" value="2"/>
</dbReference>
<evidence type="ECO:0000256" key="5">
    <source>
        <dbReference type="ARBA" id="ARBA00022692"/>
    </source>
</evidence>
<comment type="subcellular location">
    <subcellularLocation>
        <location evidence="1">Cell membrane</location>
        <topology evidence="1">Multi-pass membrane protein</topology>
    </subcellularLocation>
</comment>
<dbReference type="SUPFAM" id="SSF82866">
    <property type="entry name" value="Multidrug efflux transporter AcrB transmembrane domain"/>
    <property type="match status" value="2"/>
</dbReference>
<protein>
    <submittedName>
        <fullName evidence="10">Efflux RND transporter permease subunit</fullName>
    </submittedName>
</protein>
<dbReference type="Proteomes" id="UP000298058">
    <property type="component" value="Unassembled WGS sequence"/>
</dbReference>
<evidence type="ECO:0000313" key="11">
    <source>
        <dbReference type="Proteomes" id="UP000298058"/>
    </source>
</evidence>
<dbReference type="NCBIfam" id="TIGR00914">
    <property type="entry name" value="2A0601"/>
    <property type="match status" value="1"/>
</dbReference>
<dbReference type="InterPro" id="IPR004763">
    <property type="entry name" value="CusA-like"/>
</dbReference>
<dbReference type="SUPFAM" id="SSF82714">
    <property type="entry name" value="Multidrug efflux transporter AcrB TolC docking domain, DN and DC subdomains"/>
    <property type="match status" value="2"/>
</dbReference>
<evidence type="ECO:0000256" key="2">
    <source>
        <dbReference type="ARBA" id="ARBA00010942"/>
    </source>
</evidence>
<evidence type="ECO:0000256" key="9">
    <source>
        <dbReference type="SAM" id="Phobius"/>
    </source>
</evidence>
<name>A0A4R9LX16_9LEPT</name>
<dbReference type="GO" id="GO:0042910">
    <property type="term" value="F:xenobiotic transmembrane transporter activity"/>
    <property type="evidence" value="ECO:0007669"/>
    <property type="project" value="TreeGrafter"/>
</dbReference>
<keyword evidence="7 9" id="KW-0472">Membrane</keyword>
<dbReference type="Gene3D" id="3.30.70.1440">
    <property type="entry name" value="Multidrug efflux transporter AcrB pore domain"/>
    <property type="match status" value="1"/>
</dbReference>
<sequence length="1141" mass="128284">MIRSIISFSAHNKFLILLLTAVLLVASYISMKTIPLDAIPDLSDTQVIIYSRWDRSPDVIEDQVTYPIITSLLGAPKIKVVRGFSDFGFSYVYVIFQDGTDIYWARSRVIEYLSRIQPLLPPGVRTELGPDASAVGWIFQYALVDKTGNNSLADLRTYQDFQLRYLLNSVPGVSEVAGIGGFKKQYQITINPNALRSYNIGFETIVQKIRESNQETGGRLLEISGAEYMVRGRGYLTSLSDIENIPLATDLNGTPVLLRNVASVQFGPDIRRGIVDLDGEGDVVGGTIVMRHGENALSVIERVKDKIEEIKKNLPTGSEIITTYDRSELIDHAISNLKFKLVEEMLIVSFVILLFLWHFPSAIIPILTIPISIIIAFIPMKLFDINANIMSLAGMAISIGVLVDGAIVEVENAYKKLEEWESGGRIGDYHKVRLEALLEVGPSVFFSLLVIAVAFFPIFTLVDQEGRLFRPLAYSKNIAMAVAAFLAITLDPAFRMLFTRMEPFQFRSKFVSKVATTLLVGKYYPEEKHPVSKILFKFYEPACRWVLHRPKAIIASAGLLVLLTVPVYFSLGSEFMPQLYEESFLYMPTTLPGISVSEAEKLMVVMDKKLKSFPEVKRVFGKAGRSDTATDSAPFSMMETVILLKPQSEWRKAERFYSQWPKVFQYPFYPFVSDRLTKDELVEKMNSEMQFPGATNAWTMPIKARIDMLSTGMRTPIGIKIMGSSLEEIERIGVEVETLLKSDKDVRSVFAERTVGGYFLDIDLKRERLARYNISIEAAQQIVVAAIGGEPVTLTIEGRQRFSVNIRYPRELRDSVDKIKSILVPTREFGHVPISEIAEIKTKTGPSMIRDENGFLAGYVYVDPSTSDIGGFVDRAKLLVSKSIQLPPGFSIVWSGQYENMLRVRERMRYILPLTIFIIFILLYFNTKSYAKTLIVLLAVPFSLIGAVGLLYVLDYQISVAVWVGMIALMGLDAETGVFMLLYLDLSYNDAEKKGKLRNKEEMIEAIIHGAVHRVRPKIMTVLAAMMGLLPIMWSQSTGSDVMKRIAAPMVGGLLTSFILELLVYPPIYMLWKEGRLRMLQFGNKKIPKSNSFETAPISEIGEYFNNEVVETPLEDDHPVVKVKSKTSRKKANMHSDEPSD</sequence>
<keyword evidence="4" id="KW-1003">Cell membrane</keyword>
<dbReference type="RefSeq" id="WP_135760804.1">
    <property type="nucleotide sequence ID" value="NZ_RQHW01000045.1"/>
</dbReference>
<evidence type="ECO:0000256" key="7">
    <source>
        <dbReference type="ARBA" id="ARBA00023136"/>
    </source>
</evidence>
<evidence type="ECO:0000256" key="8">
    <source>
        <dbReference type="SAM" id="MobiDB-lite"/>
    </source>
</evidence>
<keyword evidence="3" id="KW-0813">Transport</keyword>
<feature type="transmembrane region" description="Helical" evidence="9">
    <location>
        <begin position="364"/>
        <end position="383"/>
    </location>
</feature>
<evidence type="ECO:0000256" key="3">
    <source>
        <dbReference type="ARBA" id="ARBA00022448"/>
    </source>
</evidence>
<gene>
    <name evidence="10" type="ORF">EHS15_11900</name>
</gene>
<comment type="caution">
    <text evidence="10">The sequence shown here is derived from an EMBL/GenBank/DDBJ whole genome shotgun (WGS) entry which is preliminary data.</text>
</comment>
<dbReference type="InterPro" id="IPR001036">
    <property type="entry name" value="Acrflvin-R"/>
</dbReference>
<feature type="transmembrane region" description="Helical" evidence="9">
    <location>
        <begin position="552"/>
        <end position="571"/>
    </location>
</feature>
<comment type="similarity">
    <text evidence="2">Belongs to the resistance-nodulation-cell division (RND) (TC 2.A.6) family.</text>
</comment>
<feature type="transmembrane region" description="Helical" evidence="9">
    <location>
        <begin position="910"/>
        <end position="927"/>
    </location>
</feature>
<dbReference type="Gene3D" id="3.30.70.1320">
    <property type="entry name" value="Multidrug efflux transporter AcrB pore domain like"/>
    <property type="match status" value="1"/>
</dbReference>
<dbReference type="PANTHER" id="PTHR32063">
    <property type="match status" value="1"/>
</dbReference>
<feature type="transmembrane region" description="Helical" evidence="9">
    <location>
        <begin position="436"/>
        <end position="458"/>
    </location>
</feature>
<dbReference type="Gene3D" id="1.20.1640.10">
    <property type="entry name" value="Multidrug efflux transporter AcrB transmembrane domain"/>
    <property type="match status" value="2"/>
</dbReference>
<feature type="transmembrane region" description="Helical" evidence="9">
    <location>
        <begin position="478"/>
        <end position="498"/>
    </location>
</feature>
<evidence type="ECO:0000256" key="4">
    <source>
        <dbReference type="ARBA" id="ARBA00022475"/>
    </source>
</evidence>
<proteinExistence type="inferred from homology"/>
<dbReference type="OrthoDB" id="8270at2"/>
<keyword evidence="6 9" id="KW-1133">Transmembrane helix</keyword>
<feature type="transmembrane region" description="Helical" evidence="9">
    <location>
        <begin position="1017"/>
        <end position="1034"/>
    </location>
</feature>
<dbReference type="PANTHER" id="PTHR32063:SF19">
    <property type="entry name" value="CATION EFFLUX SYSTEM PROTEIN CUSA"/>
    <property type="match status" value="1"/>
</dbReference>
<feature type="compositionally biased region" description="Basic residues" evidence="8">
    <location>
        <begin position="1121"/>
        <end position="1133"/>
    </location>
</feature>
<dbReference type="PRINTS" id="PR00702">
    <property type="entry name" value="ACRIFLAVINRP"/>
</dbReference>
<evidence type="ECO:0000313" key="10">
    <source>
        <dbReference type="EMBL" id="TGN18843.1"/>
    </source>
</evidence>
<dbReference type="AlphaFoldDB" id="A0A4R9LX16"/>